<reference evidence="2" key="1">
    <citation type="submission" date="2018-05" db="EMBL/GenBank/DDBJ databases">
        <authorList>
            <person name="Lanie J.A."/>
            <person name="Ng W.-L."/>
            <person name="Kazmierczak K.M."/>
            <person name="Andrzejewski T.M."/>
            <person name="Davidsen T.M."/>
            <person name="Wayne K.J."/>
            <person name="Tettelin H."/>
            <person name="Glass J.I."/>
            <person name="Rusch D."/>
            <person name="Podicherti R."/>
            <person name="Tsui H.-C.T."/>
            <person name="Winkler M.E."/>
        </authorList>
    </citation>
    <scope>NUCLEOTIDE SEQUENCE</scope>
</reference>
<dbReference type="Gene3D" id="2.170.270.10">
    <property type="entry name" value="SET domain"/>
    <property type="match status" value="1"/>
</dbReference>
<sequence length="107" mass="12203">MYKPLPNYLTIRNSWIEGLGLFATAKIERGTDLGVSHILNEDYENGYIRTPLGGFVNHSDNPNVIKMAEVDTETLLEIDRFHLIAIRDIDEGEEITVTYTLYDINSK</sequence>
<protein>
    <recommendedName>
        <fullName evidence="1">SET domain-containing protein</fullName>
    </recommendedName>
</protein>
<feature type="domain" description="SET" evidence="1">
    <location>
        <begin position="7"/>
        <end position="100"/>
    </location>
</feature>
<dbReference type="InterPro" id="IPR046341">
    <property type="entry name" value="SET_dom_sf"/>
</dbReference>
<dbReference type="EMBL" id="UINC01155117">
    <property type="protein sequence ID" value="SVD50787.1"/>
    <property type="molecule type" value="Genomic_DNA"/>
</dbReference>
<proteinExistence type="predicted"/>
<dbReference type="SMART" id="SM00317">
    <property type="entry name" value="SET"/>
    <property type="match status" value="1"/>
</dbReference>
<dbReference type="SUPFAM" id="SSF82199">
    <property type="entry name" value="SET domain"/>
    <property type="match status" value="1"/>
</dbReference>
<evidence type="ECO:0000313" key="2">
    <source>
        <dbReference type="EMBL" id="SVD50787.1"/>
    </source>
</evidence>
<dbReference type="AlphaFoldDB" id="A0A382VW96"/>
<dbReference type="CDD" id="cd08161">
    <property type="entry name" value="SET"/>
    <property type="match status" value="1"/>
</dbReference>
<accession>A0A382VW96</accession>
<name>A0A382VW96_9ZZZZ</name>
<dbReference type="InterPro" id="IPR001214">
    <property type="entry name" value="SET_dom"/>
</dbReference>
<dbReference type="Pfam" id="PF00856">
    <property type="entry name" value="SET"/>
    <property type="match status" value="1"/>
</dbReference>
<organism evidence="2">
    <name type="scientific">marine metagenome</name>
    <dbReference type="NCBI Taxonomy" id="408172"/>
    <lineage>
        <taxon>unclassified sequences</taxon>
        <taxon>metagenomes</taxon>
        <taxon>ecological metagenomes</taxon>
    </lineage>
</organism>
<dbReference type="PROSITE" id="PS50280">
    <property type="entry name" value="SET"/>
    <property type="match status" value="1"/>
</dbReference>
<gene>
    <name evidence="2" type="ORF">METZ01_LOCUS403641</name>
</gene>
<feature type="non-terminal residue" evidence="2">
    <location>
        <position position="107"/>
    </location>
</feature>
<evidence type="ECO:0000259" key="1">
    <source>
        <dbReference type="PROSITE" id="PS50280"/>
    </source>
</evidence>